<dbReference type="GO" id="GO:0015293">
    <property type="term" value="F:symporter activity"/>
    <property type="evidence" value="ECO:0007669"/>
    <property type="project" value="InterPro"/>
</dbReference>
<evidence type="ECO:0000313" key="6">
    <source>
        <dbReference type="EMBL" id="MBC5712926.1"/>
    </source>
</evidence>
<dbReference type="InterPro" id="IPR005829">
    <property type="entry name" value="Sugar_transporter_CS"/>
</dbReference>
<evidence type="ECO:0000256" key="5">
    <source>
        <dbReference type="SAM" id="Phobius"/>
    </source>
</evidence>
<feature type="transmembrane region" description="Helical" evidence="5">
    <location>
        <begin position="311"/>
        <end position="329"/>
    </location>
</feature>
<feature type="transmembrane region" description="Helical" evidence="5">
    <location>
        <begin position="286"/>
        <end position="304"/>
    </location>
</feature>
<evidence type="ECO:0000256" key="2">
    <source>
        <dbReference type="ARBA" id="ARBA00022692"/>
    </source>
</evidence>
<feature type="transmembrane region" description="Helical" evidence="5">
    <location>
        <begin position="422"/>
        <end position="447"/>
    </location>
</feature>
<feature type="transmembrane region" description="Helical" evidence="5">
    <location>
        <begin position="43"/>
        <end position="64"/>
    </location>
</feature>
<keyword evidence="2 5" id="KW-0812">Transmembrane</keyword>
<feature type="transmembrane region" description="Helical" evidence="5">
    <location>
        <begin position="85"/>
        <end position="103"/>
    </location>
</feature>
<feature type="transmembrane region" description="Helical" evidence="5">
    <location>
        <begin position="193"/>
        <end position="215"/>
    </location>
</feature>
<dbReference type="Gene3D" id="1.20.1250.20">
    <property type="entry name" value="MFS general substrate transporter like domains"/>
    <property type="match status" value="2"/>
</dbReference>
<evidence type="ECO:0000256" key="1">
    <source>
        <dbReference type="ARBA" id="ARBA00004141"/>
    </source>
</evidence>
<feature type="transmembrane region" description="Helical" evidence="5">
    <location>
        <begin position="245"/>
        <end position="266"/>
    </location>
</feature>
<feature type="transmembrane region" description="Helical" evidence="5">
    <location>
        <begin position="392"/>
        <end position="410"/>
    </location>
</feature>
<evidence type="ECO:0000256" key="4">
    <source>
        <dbReference type="ARBA" id="ARBA00023136"/>
    </source>
</evidence>
<dbReference type="RefSeq" id="WP_186865955.1">
    <property type="nucleotide sequence ID" value="NZ_JACOPH010000001.1"/>
</dbReference>
<dbReference type="Proteomes" id="UP000606720">
    <property type="component" value="Unassembled WGS sequence"/>
</dbReference>
<dbReference type="InterPro" id="IPR036259">
    <property type="entry name" value="MFS_trans_sf"/>
</dbReference>
<feature type="transmembrane region" description="Helical" evidence="5">
    <location>
        <begin position="156"/>
        <end position="178"/>
    </location>
</feature>
<evidence type="ECO:0000256" key="3">
    <source>
        <dbReference type="ARBA" id="ARBA00022989"/>
    </source>
</evidence>
<comment type="caution">
    <text evidence="6">The sequence shown here is derived from an EMBL/GenBank/DDBJ whole genome shotgun (WGS) entry which is preliminary data.</text>
</comment>
<dbReference type="InterPro" id="IPR039672">
    <property type="entry name" value="MFS_2"/>
</dbReference>
<dbReference type="PANTHER" id="PTHR11328:SF24">
    <property type="entry name" value="MAJOR FACILITATOR SUPERFAMILY (MFS) PROFILE DOMAIN-CONTAINING PROTEIN"/>
    <property type="match status" value="1"/>
</dbReference>
<keyword evidence="4 5" id="KW-0472">Membrane</keyword>
<dbReference type="PANTHER" id="PTHR11328">
    <property type="entry name" value="MAJOR FACILITATOR SUPERFAMILY DOMAIN-CONTAINING PROTEIN"/>
    <property type="match status" value="1"/>
</dbReference>
<dbReference type="PROSITE" id="PS00216">
    <property type="entry name" value="SUGAR_TRANSPORT_1"/>
    <property type="match status" value="1"/>
</dbReference>
<name>A0A923RRT1_9FIRM</name>
<reference evidence="6" key="1">
    <citation type="submission" date="2020-08" db="EMBL/GenBank/DDBJ databases">
        <title>Genome public.</title>
        <authorList>
            <person name="Liu C."/>
            <person name="Sun Q."/>
        </authorList>
    </citation>
    <scope>NUCLEOTIDE SEQUENCE</scope>
    <source>
        <strain evidence="6">BX1005</strain>
    </source>
</reference>
<dbReference type="EMBL" id="JACOPH010000001">
    <property type="protein sequence ID" value="MBC5712926.1"/>
    <property type="molecule type" value="Genomic_DNA"/>
</dbReference>
<dbReference type="GO" id="GO:0008643">
    <property type="term" value="P:carbohydrate transport"/>
    <property type="evidence" value="ECO:0007669"/>
    <property type="project" value="InterPro"/>
</dbReference>
<dbReference type="NCBIfam" id="TIGR00792">
    <property type="entry name" value="gph"/>
    <property type="match status" value="1"/>
</dbReference>
<keyword evidence="7" id="KW-1185">Reference proteome</keyword>
<dbReference type="InterPro" id="IPR001927">
    <property type="entry name" value="Na/Gal_symport"/>
</dbReference>
<evidence type="ECO:0000313" key="7">
    <source>
        <dbReference type="Proteomes" id="UP000606720"/>
    </source>
</evidence>
<keyword evidence="3 5" id="KW-1133">Transmembrane helix</keyword>
<dbReference type="GO" id="GO:0006814">
    <property type="term" value="P:sodium ion transport"/>
    <property type="evidence" value="ECO:0007669"/>
    <property type="project" value="InterPro"/>
</dbReference>
<organism evidence="6 7">
    <name type="scientific">Roseburia zhanii</name>
    <dbReference type="NCBI Taxonomy" id="2763064"/>
    <lineage>
        <taxon>Bacteria</taxon>
        <taxon>Bacillati</taxon>
        <taxon>Bacillota</taxon>
        <taxon>Clostridia</taxon>
        <taxon>Lachnospirales</taxon>
        <taxon>Lachnospiraceae</taxon>
        <taxon>Roseburia</taxon>
    </lineage>
</organism>
<dbReference type="Pfam" id="PF13347">
    <property type="entry name" value="MFS_2"/>
    <property type="match status" value="1"/>
</dbReference>
<dbReference type="SUPFAM" id="SSF103473">
    <property type="entry name" value="MFS general substrate transporter"/>
    <property type="match status" value="1"/>
</dbReference>
<feature type="transmembrane region" description="Helical" evidence="5">
    <location>
        <begin position="115"/>
        <end position="135"/>
    </location>
</feature>
<comment type="subcellular location">
    <subcellularLocation>
        <location evidence="1">Membrane</location>
        <topology evidence="1">Multi-pass membrane protein</topology>
    </subcellularLocation>
</comment>
<gene>
    <name evidence="6" type="ORF">H8S17_01660</name>
</gene>
<proteinExistence type="predicted"/>
<protein>
    <submittedName>
        <fullName evidence="6">MFS transporter</fullName>
    </submittedName>
</protein>
<accession>A0A923RRT1</accession>
<dbReference type="CDD" id="cd17332">
    <property type="entry name" value="MFS_MelB_like"/>
    <property type="match status" value="1"/>
</dbReference>
<dbReference type="AlphaFoldDB" id="A0A923RRT1"/>
<dbReference type="GO" id="GO:0005886">
    <property type="term" value="C:plasma membrane"/>
    <property type="evidence" value="ECO:0007669"/>
    <property type="project" value="TreeGrafter"/>
</dbReference>
<sequence length="463" mass="50919">MIDTEKRSFGFRDKIGYMFGDFGNDFTFIFASTYLMVFYTKVFGIDAAMVGVLFLVSRCVDAFTDIGMGRIADSAKENSKGRFRVWIIRMCIPVAVSSFLMYQSAIADASMLVKVIYMFVTYLLWGSIFYTSINIPYGSMASVISEKSKDRQSLSVYRSLGSAFASAAISVVAPLFIYQTDANGDQVVEGSRFTLAAGIFSILAVVCYLLCYALVTERVSVQRNLGKQKKDSVAKTLAHVISNKALLAMILISVLTLCAAIMAQSISTYLFADYFKNTKALSINNLLGLPAALILAAVAGKLVERFGRKELTSTGCIVSAVLFFIMYLLRLTNVWVYIVINFIASIGGMYLFNMTVWAMISDVIDDKEVQTMQRDDGTIYGIYSFARKLGQALAGGLGGFALSAIGYDSIATAQTDAVRTGIYGLSTLFPAVIYAAVALVFIFLYPLSKRRVESNTRELQSRR</sequence>